<sequence>MKSAGSPKRGARRSLFGSRCSERIDGDFRQLEKKEIQEASARWGYDFAADRPLSSADAPDSQYSWEPVAAKHVPRFYRSKKAQRAKRLMPSTPRNKKAISTRAARSLDNKVHKTPIKKSPVKAPVDPYVIIKRTKDSSPKKIRVMGGAHAYNTRSMVGMRTRSSNTEDLFTFA</sequence>
<comment type="subcellular location">
    <subcellularLocation>
        <location evidence="1">Nucleus</location>
    </subcellularLocation>
</comment>
<keyword evidence="3" id="KW-0649">Protein kinase inhibitor</keyword>
<evidence type="ECO:0000259" key="7">
    <source>
        <dbReference type="Pfam" id="PF02234"/>
    </source>
</evidence>
<evidence type="ECO:0000256" key="3">
    <source>
        <dbReference type="ARBA" id="ARBA00023013"/>
    </source>
</evidence>
<dbReference type="PANTHER" id="PTHR10265:SF45">
    <property type="entry name" value="DACAPO"/>
    <property type="match status" value="1"/>
</dbReference>
<evidence type="ECO:0000313" key="8">
    <source>
        <dbReference type="EMBL" id="CAG5098770.1"/>
    </source>
</evidence>
<evidence type="ECO:0000256" key="5">
    <source>
        <dbReference type="ARBA" id="ARBA00023306"/>
    </source>
</evidence>
<accession>A0ABN7SJN4</accession>
<evidence type="ECO:0000256" key="2">
    <source>
        <dbReference type="ARBA" id="ARBA00006726"/>
    </source>
</evidence>
<feature type="domain" description="Cyclin-dependent kinase inhibitor" evidence="7">
    <location>
        <begin position="14"/>
        <end position="68"/>
    </location>
</feature>
<dbReference type="InterPro" id="IPR003175">
    <property type="entry name" value="CDI_dom"/>
</dbReference>
<evidence type="ECO:0000256" key="4">
    <source>
        <dbReference type="ARBA" id="ARBA00023242"/>
    </source>
</evidence>
<gene>
    <name evidence="8" type="ORF">OKIOD_LOCUS7519</name>
</gene>
<evidence type="ECO:0000256" key="1">
    <source>
        <dbReference type="ARBA" id="ARBA00004123"/>
    </source>
</evidence>
<dbReference type="Pfam" id="PF02234">
    <property type="entry name" value="CDI"/>
    <property type="match status" value="1"/>
</dbReference>
<dbReference type="PANTHER" id="PTHR10265">
    <property type="entry name" value="CYCLIN-DEPENDENT KINASE INHIBITOR 1"/>
    <property type="match status" value="1"/>
</dbReference>
<organism evidence="8 9">
    <name type="scientific">Oikopleura dioica</name>
    <name type="common">Tunicate</name>
    <dbReference type="NCBI Taxonomy" id="34765"/>
    <lineage>
        <taxon>Eukaryota</taxon>
        <taxon>Metazoa</taxon>
        <taxon>Chordata</taxon>
        <taxon>Tunicata</taxon>
        <taxon>Appendicularia</taxon>
        <taxon>Copelata</taxon>
        <taxon>Oikopleuridae</taxon>
        <taxon>Oikopleura</taxon>
    </lineage>
</organism>
<comment type="similarity">
    <text evidence="2">Belongs to the CDI family.</text>
</comment>
<evidence type="ECO:0000256" key="6">
    <source>
        <dbReference type="SAM" id="MobiDB-lite"/>
    </source>
</evidence>
<keyword evidence="9" id="KW-1185">Reference proteome</keyword>
<keyword evidence="5" id="KW-0131">Cell cycle</keyword>
<name>A0ABN7SJN4_OIKDI</name>
<keyword evidence="4" id="KW-0539">Nucleus</keyword>
<protein>
    <submittedName>
        <fullName evidence="8">Oidioi.mRNA.OKI2018_I69.XSR.g15961.t1.cds</fullName>
    </submittedName>
</protein>
<reference evidence="8 9" key="1">
    <citation type="submission" date="2021-04" db="EMBL/GenBank/DDBJ databases">
        <authorList>
            <person name="Bliznina A."/>
        </authorList>
    </citation>
    <scope>NUCLEOTIDE SEQUENCE [LARGE SCALE GENOMIC DNA]</scope>
</reference>
<dbReference type="Proteomes" id="UP001158576">
    <property type="component" value="Chromosome XSR"/>
</dbReference>
<dbReference type="EMBL" id="OU015569">
    <property type="protein sequence ID" value="CAG5098770.1"/>
    <property type="molecule type" value="Genomic_DNA"/>
</dbReference>
<evidence type="ECO:0000313" key="9">
    <source>
        <dbReference type="Proteomes" id="UP001158576"/>
    </source>
</evidence>
<proteinExistence type="inferred from homology"/>
<dbReference type="Gene3D" id="4.10.365.10">
    <property type="entry name" value="p27"/>
    <property type="match status" value="1"/>
</dbReference>
<feature type="region of interest" description="Disordered" evidence="6">
    <location>
        <begin position="80"/>
        <end position="100"/>
    </location>
</feature>
<dbReference type="InterPro" id="IPR044898">
    <property type="entry name" value="CDI_dom_sf"/>
</dbReference>